<evidence type="ECO:0000256" key="1">
    <source>
        <dbReference type="ARBA" id="ARBA00012513"/>
    </source>
</evidence>
<evidence type="ECO:0000256" key="7">
    <source>
        <dbReference type="ARBA" id="ARBA00047899"/>
    </source>
</evidence>
<dbReference type="EC" id="2.7.11.1" evidence="1"/>
<feature type="domain" description="Protein kinase" evidence="10">
    <location>
        <begin position="238"/>
        <end position="517"/>
    </location>
</feature>
<keyword evidence="6 9" id="KW-0067">ATP-binding</keyword>
<dbReference type="PANTHER" id="PTHR24356:SF1">
    <property type="entry name" value="SERINE_THREONINE-PROTEIN KINASE GREATWALL"/>
    <property type="match status" value="1"/>
</dbReference>
<reference evidence="11 12" key="1">
    <citation type="submission" date="2019-02" db="EMBL/GenBank/DDBJ databases">
        <title>Genome sequencing of the rare red list fungi Bondarzewia mesenterica.</title>
        <authorList>
            <person name="Buettner E."/>
            <person name="Kellner H."/>
        </authorList>
    </citation>
    <scope>NUCLEOTIDE SEQUENCE [LARGE SCALE GENOMIC DNA]</scope>
    <source>
        <strain evidence="11 12">DSM 108281</strain>
    </source>
</reference>
<evidence type="ECO:0000313" key="11">
    <source>
        <dbReference type="EMBL" id="THH18994.1"/>
    </source>
</evidence>
<accession>A0A4S4M1T7</accession>
<protein>
    <recommendedName>
        <fullName evidence="1">non-specific serine/threonine protein kinase</fullName>
        <ecNumber evidence="1">2.7.11.1</ecNumber>
    </recommendedName>
</protein>
<dbReference type="GO" id="GO:0004674">
    <property type="term" value="F:protein serine/threonine kinase activity"/>
    <property type="evidence" value="ECO:0007669"/>
    <property type="project" value="UniProtKB-KW"/>
</dbReference>
<dbReference type="SUPFAM" id="SSF56112">
    <property type="entry name" value="Protein kinase-like (PK-like)"/>
    <property type="match status" value="1"/>
</dbReference>
<dbReference type="PROSITE" id="PS50011">
    <property type="entry name" value="PROTEIN_KINASE_DOM"/>
    <property type="match status" value="1"/>
</dbReference>
<feature type="binding site" evidence="9">
    <location>
        <position position="273"/>
    </location>
    <ligand>
        <name>ATP</name>
        <dbReference type="ChEBI" id="CHEBI:30616"/>
    </ligand>
</feature>
<evidence type="ECO:0000256" key="8">
    <source>
        <dbReference type="ARBA" id="ARBA00048679"/>
    </source>
</evidence>
<dbReference type="PANTHER" id="PTHR24356">
    <property type="entry name" value="SERINE/THREONINE-PROTEIN KINASE"/>
    <property type="match status" value="1"/>
</dbReference>
<keyword evidence="12" id="KW-1185">Reference proteome</keyword>
<evidence type="ECO:0000256" key="6">
    <source>
        <dbReference type="ARBA" id="ARBA00022840"/>
    </source>
</evidence>
<dbReference type="Gene3D" id="1.10.510.10">
    <property type="entry name" value="Transferase(Phosphotransferase) domain 1"/>
    <property type="match status" value="1"/>
</dbReference>
<dbReference type="AlphaFoldDB" id="A0A4S4M1T7"/>
<evidence type="ECO:0000256" key="9">
    <source>
        <dbReference type="PROSITE-ProRule" id="PRU10141"/>
    </source>
</evidence>
<evidence type="ECO:0000256" key="3">
    <source>
        <dbReference type="ARBA" id="ARBA00022679"/>
    </source>
</evidence>
<dbReference type="OrthoDB" id="1668230at2759"/>
<comment type="caution">
    <text evidence="11">The sequence shown here is derived from an EMBL/GenBank/DDBJ whole genome shotgun (WGS) entry which is preliminary data.</text>
</comment>
<dbReference type="InterPro" id="IPR008271">
    <property type="entry name" value="Ser/Thr_kinase_AS"/>
</dbReference>
<dbReference type="GO" id="GO:0005524">
    <property type="term" value="F:ATP binding"/>
    <property type="evidence" value="ECO:0007669"/>
    <property type="project" value="UniProtKB-UniRule"/>
</dbReference>
<dbReference type="PROSITE" id="PS00107">
    <property type="entry name" value="PROTEIN_KINASE_ATP"/>
    <property type="match status" value="1"/>
</dbReference>
<evidence type="ECO:0000256" key="5">
    <source>
        <dbReference type="ARBA" id="ARBA00022777"/>
    </source>
</evidence>
<dbReference type="InterPro" id="IPR000719">
    <property type="entry name" value="Prot_kinase_dom"/>
</dbReference>
<evidence type="ECO:0000256" key="2">
    <source>
        <dbReference type="ARBA" id="ARBA00022527"/>
    </source>
</evidence>
<dbReference type="InterPro" id="IPR017441">
    <property type="entry name" value="Protein_kinase_ATP_BS"/>
</dbReference>
<dbReference type="InterPro" id="IPR011009">
    <property type="entry name" value="Kinase-like_dom_sf"/>
</dbReference>
<dbReference type="Gene3D" id="3.30.200.20">
    <property type="entry name" value="Phosphorylase Kinase, domain 1"/>
    <property type="match status" value="1"/>
</dbReference>
<dbReference type="GO" id="GO:0035556">
    <property type="term" value="P:intracellular signal transduction"/>
    <property type="evidence" value="ECO:0007669"/>
    <property type="project" value="TreeGrafter"/>
</dbReference>
<keyword evidence="4 9" id="KW-0547">Nucleotide-binding</keyword>
<dbReference type="Pfam" id="PF00069">
    <property type="entry name" value="Pkinase"/>
    <property type="match status" value="1"/>
</dbReference>
<comment type="catalytic activity">
    <reaction evidence="7">
        <text>L-threonyl-[protein] + ATP = O-phospho-L-threonyl-[protein] + ADP + H(+)</text>
        <dbReference type="Rhea" id="RHEA:46608"/>
        <dbReference type="Rhea" id="RHEA-COMP:11060"/>
        <dbReference type="Rhea" id="RHEA-COMP:11605"/>
        <dbReference type="ChEBI" id="CHEBI:15378"/>
        <dbReference type="ChEBI" id="CHEBI:30013"/>
        <dbReference type="ChEBI" id="CHEBI:30616"/>
        <dbReference type="ChEBI" id="CHEBI:61977"/>
        <dbReference type="ChEBI" id="CHEBI:456216"/>
        <dbReference type="EC" id="2.7.11.1"/>
    </reaction>
</comment>
<dbReference type="SMART" id="SM00220">
    <property type="entry name" value="S_TKc"/>
    <property type="match status" value="1"/>
</dbReference>
<dbReference type="PROSITE" id="PS00108">
    <property type="entry name" value="PROTEIN_KINASE_ST"/>
    <property type="match status" value="1"/>
</dbReference>
<dbReference type="Proteomes" id="UP000310158">
    <property type="component" value="Unassembled WGS sequence"/>
</dbReference>
<sequence length="597" mass="67654">MILSGRLPIGNTPILCRILTGATLFTIAYGWELVLPVTWRAVHTWLQRIRPPAAHPCGIGRSSRYSYGGIGLEIASVVGFQHYKPFTRKLFLRRTLLAVVDDHIPRPPPMSTCSYWLPGVATVEDSVLPKTPSSDAQDLRFPALGFDDISSYLRQPPKFDSSTQSANFSTHVSPASTFLSLSSVSVADVSVACVVSSHSISQPQTAALSDDYSGDQGELHDDTNAIPNAILDDGQVFYYVMDRIGKGGWGSVFVALTNPRDGNPNFPRKVAIKAYSKESMRRWDQFYDLVYNEEKLLRHVTSQPEGNLVTTLLSSFQDQDNVYMVMRLYPSDLCAMLANLHVDLSLDQIRFYAAELLLGIDQLQKRCIIHGDLKPENVLVTPSGHLTIADLTHAYQVDDEWRNCMWLASRKYFSVGSPGYYAPEMMNVTLLNIDGYTGQADMWTYGLMLGELYRRGPITPFHNASHEKHPELTDEWNVADDLQDLEDPALRDLLLKLLEKNPEKRIRLPDVKKHPFFEEIDWDWIEQRQWSPPFVKSVKLIGINHCIRLSTMSMNKHIPPKYIDWDFFNFKCRPEQLLDPTHGDCELQILPPELGRP</sequence>
<comment type="catalytic activity">
    <reaction evidence="8">
        <text>L-seryl-[protein] + ATP = O-phospho-L-seryl-[protein] + ADP + H(+)</text>
        <dbReference type="Rhea" id="RHEA:17989"/>
        <dbReference type="Rhea" id="RHEA-COMP:9863"/>
        <dbReference type="Rhea" id="RHEA-COMP:11604"/>
        <dbReference type="ChEBI" id="CHEBI:15378"/>
        <dbReference type="ChEBI" id="CHEBI:29999"/>
        <dbReference type="ChEBI" id="CHEBI:30616"/>
        <dbReference type="ChEBI" id="CHEBI:83421"/>
        <dbReference type="ChEBI" id="CHEBI:456216"/>
        <dbReference type="EC" id="2.7.11.1"/>
    </reaction>
</comment>
<evidence type="ECO:0000256" key="4">
    <source>
        <dbReference type="ARBA" id="ARBA00022741"/>
    </source>
</evidence>
<keyword evidence="3" id="KW-0808">Transferase</keyword>
<evidence type="ECO:0000313" key="12">
    <source>
        <dbReference type="Proteomes" id="UP000310158"/>
    </source>
</evidence>
<dbReference type="EMBL" id="SGPL01000057">
    <property type="protein sequence ID" value="THH18994.1"/>
    <property type="molecule type" value="Genomic_DNA"/>
</dbReference>
<keyword evidence="5" id="KW-0418">Kinase</keyword>
<keyword evidence="2" id="KW-0723">Serine/threonine-protein kinase</keyword>
<dbReference type="InterPro" id="IPR050236">
    <property type="entry name" value="Ser_Thr_kinase_AGC"/>
</dbReference>
<proteinExistence type="predicted"/>
<name>A0A4S4M1T7_9AGAM</name>
<gene>
    <name evidence="11" type="ORF">EW146_g2083</name>
</gene>
<evidence type="ECO:0000259" key="10">
    <source>
        <dbReference type="PROSITE" id="PS50011"/>
    </source>
</evidence>
<organism evidence="11 12">
    <name type="scientific">Bondarzewia mesenterica</name>
    <dbReference type="NCBI Taxonomy" id="1095465"/>
    <lineage>
        <taxon>Eukaryota</taxon>
        <taxon>Fungi</taxon>
        <taxon>Dikarya</taxon>
        <taxon>Basidiomycota</taxon>
        <taxon>Agaricomycotina</taxon>
        <taxon>Agaricomycetes</taxon>
        <taxon>Russulales</taxon>
        <taxon>Bondarzewiaceae</taxon>
        <taxon>Bondarzewia</taxon>
    </lineage>
</organism>